<dbReference type="InterPro" id="IPR012337">
    <property type="entry name" value="RNaseH-like_sf"/>
</dbReference>
<comment type="caution">
    <text evidence="2">The sequence shown here is derived from an EMBL/GenBank/DDBJ whole genome shotgun (WGS) entry which is preliminary data.</text>
</comment>
<dbReference type="InterPro" id="IPR013520">
    <property type="entry name" value="Ribonucl_H"/>
</dbReference>
<dbReference type="CDD" id="cd06127">
    <property type="entry name" value="DEDDh"/>
    <property type="match status" value="1"/>
</dbReference>
<dbReference type="SUPFAM" id="SSF53098">
    <property type="entry name" value="Ribonuclease H-like"/>
    <property type="match status" value="1"/>
</dbReference>
<dbReference type="PANTHER" id="PTHR30231:SF37">
    <property type="entry name" value="EXODEOXYRIBONUCLEASE 10"/>
    <property type="match status" value="1"/>
</dbReference>
<dbReference type="GO" id="GO:0008408">
    <property type="term" value="F:3'-5' exonuclease activity"/>
    <property type="evidence" value="ECO:0007669"/>
    <property type="project" value="TreeGrafter"/>
</dbReference>
<dbReference type="Gene3D" id="3.30.420.10">
    <property type="entry name" value="Ribonuclease H-like superfamily/Ribonuclease H"/>
    <property type="match status" value="1"/>
</dbReference>
<dbReference type="InterPro" id="IPR036397">
    <property type="entry name" value="RNaseH_sf"/>
</dbReference>
<dbReference type="GO" id="GO:0005829">
    <property type="term" value="C:cytosol"/>
    <property type="evidence" value="ECO:0007669"/>
    <property type="project" value="TreeGrafter"/>
</dbReference>
<name>A0A7W4I8K8_GLUDI</name>
<gene>
    <name evidence="2" type="ORF">HLH33_18415</name>
</gene>
<evidence type="ECO:0000313" key="3">
    <source>
        <dbReference type="Proteomes" id="UP000550787"/>
    </source>
</evidence>
<dbReference type="GO" id="GO:0003676">
    <property type="term" value="F:nucleic acid binding"/>
    <property type="evidence" value="ECO:0007669"/>
    <property type="project" value="InterPro"/>
</dbReference>
<proteinExistence type="predicted"/>
<feature type="domain" description="Exonuclease" evidence="1">
    <location>
        <begin position="43"/>
        <end position="110"/>
    </location>
</feature>
<evidence type="ECO:0000313" key="2">
    <source>
        <dbReference type="EMBL" id="MBB2158243.1"/>
    </source>
</evidence>
<evidence type="ECO:0000259" key="1">
    <source>
        <dbReference type="Pfam" id="PF00929"/>
    </source>
</evidence>
<accession>A0A7W4I8K8</accession>
<dbReference type="EMBL" id="JABEQG010000068">
    <property type="protein sequence ID" value="MBB2158243.1"/>
    <property type="molecule type" value="Genomic_DNA"/>
</dbReference>
<dbReference type="RefSeq" id="WP_169307524.1">
    <property type="nucleotide sequence ID" value="NZ_JABEQG010000068.1"/>
</dbReference>
<dbReference type="Proteomes" id="UP000550787">
    <property type="component" value="Unassembled WGS sequence"/>
</dbReference>
<dbReference type="Pfam" id="PF00929">
    <property type="entry name" value="RNase_T"/>
    <property type="match status" value="1"/>
</dbReference>
<dbReference type="GO" id="GO:0045004">
    <property type="term" value="P:DNA replication proofreading"/>
    <property type="evidence" value="ECO:0007669"/>
    <property type="project" value="TreeGrafter"/>
</dbReference>
<dbReference type="AlphaFoldDB" id="A0A7W4I8K8"/>
<sequence>MQHTSLEDQARTLQATGAYRVLRRIAPLPLETQIPRDQTRVGIFLDLETTGLDPIRDEIIEFGMVPFVYTLDGRILGTLPVFSRLREPSQPIPPEITALTGITQEMVAGKTIMNCPGFCGDRTTREVRRIHEQQIEAFSA</sequence>
<organism evidence="2 3">
    <name type="scientific">Gluconacetobacter diazotrophicus</name>
    <name type="common">Acetobacter diazotrophicus</name>
    <dbReference type="NCBI Taxonomy" id="33996"/>
    <lineage>
        <taxon>Bacteria</taxon>
        <taxon>Pseudomonadati</taxon>
        <taxon>Pseudomonadota</taxon>
        <taxon>Alphaproteobacteria</taxon>
        <taxon>Acetobacterales</taxon>
        <taxon>Acetobacteraceae</taxon>
        <taxon>Gluconacetobacter</taxon>
    </lineage>
</organism>
<dbReference type="PANTHER" id="PTHR30231">
    <property type="entry name" value="DNA POLYMERASE III SUBUNIT EPSILON"/>
    <property type="match status" value="1"/>
</dbReference>
<protein>
    <recommendedName>
        <fullName evidence="1">Exonuclease domain-containing protein</fullName>
    </recommendedName>
</protein>
<reference evidence="2 3" key="1">
    <citation type="submission" date="2020-04" db="EMBL/GenBank/DDBJ databases">
        <title>Description of novel Gluconacetobacter.</title>
        <authorList>
            <person name="Sombolestani A."/>
        </authorList>
    </citation>
    <scope>NUCLEOTIDE SEQUENCE [LARGE SCALE GENOMIC DNA]</scope>
    <source>
        <strain evidence="2 3">LMG 7603</strain>
    </source>
</reference>